<dbReference type="PIRSF" id="PIRSF031032">
    <property type="entry name" value="TMP_97_prd"/>
    <property type="match status" value="1"/>
</dbReference>
<dbReference type="PANTHER" id="PTHR31204">
    <property type="entry name" value="SIGMA INTRACELLULAR RECEPTOR 2"/>
    <property type="match status" value="1"/>
</dbReference>
<keyword evidence="4 7" id="KW-0256">Endoplasmic reticulum</keyword>
<feature type="transmembrane region" description="Helical" evidence="7">
    <location>
        <begin position="104"/>
        <end position="126"/>
    </location>
</feature>
<organism evidence="9 10">
    <name type="scientific">Crucibulum laeve</name>
    <dbReference type="NCBI Taxonomy" id="68775"/>
    <lineage>
        <taxon>Eukaryota</taxon>
        <taxon>Fungi</taxon>
        <taxon>Dikarya</taxon>
        <taxon>Basidiomycota</taxon>
        <taxon>Agaricomycotina</taxon>
        <taxon>Agaricomycetes</taxon>
        <taxon>Agaricomycetidae</taxon>
        <taxon>Agaricales</taxon>
        <taxon>Agaricineae</taxon>
        <taxon>Nidulariaceae</taxon>
        <taxon>Crucibulum</taxon>
    </lineage>
</organism>
<dbReference type="Pfam" id="PF05241">
    <property type="entry name" value="EBP"/>
    <property type="match status" value="1"/>
</dbReference>
<dbReference type="InterPro" id="IPR051987">
    <property type="entry name" value="Sigma-2_receptor-like"/>
</dbReference>
<evidence type="ECO:0000313" key="10">
    <source>
        <dbReference type="Proteomes" id="UP000308652"/>
    </source>
</evidence>
<comment type="subcellular location">
    <subcellularLocation>
        <location evidence="1">Endoplasmic reticulum membrane</location>
        <topology evidence="1">Multi-pass membrane protein</topology>
    </subcellularLocation>
</comment>
<evidence type="ECO:0000256" key="1">
    <source>
        <dbReference type="ARBA" id="ARBA00004477"/>
    </source>
</evidence>
<proteinExistence type="inferred from homology"/>
<feature type="transmembrane region" description="Helical" evidence="7">
    <location>
        <begin position="149"/>
        <end position="171"/>
    </location>
</feature>
<keyword evidence="3 7" id="KW-0812">Transmembrane</keyword>
<dbReference type="GO" id="GO:0005789">
    <property type="term" value="C:endoplasmic reticulum membrane"/>
    <property type="evidence" value="ECO:0007669"/>
    <property type="project" value="UniProtKB-SubCell"/>
</dbReference>
<feature type="transmembrane region" description="Helical" evidence="7">
    <location>
        <begin position="77"/>
        <end position="97"/>
    </location>
</feature>
<gene>
    <name evidence="9" type="ORF">BDQ12DRAFT_681413</name>
</gene>
<dbReference type="PANTHER" id="PTHR31204:SF1">
    <property type="entry name" value="SIGMA INTRACELLULAR RECEPTOR 2"/>
    <property type="match status" value="1"/>
</dbReference>
<sequence>MVPLTARPLDFLYFLFFAIHIPASLLIDLQYLYPSWLVPNFIRNLLMFYVKMSNDPLIGGLAGYFGNNSHLIWLKSYITLEAIFQFPVFILGMLGLYKGSRSIYVLLLVYAASTATTALPCVMYLLQVPHATPDSIGKGIVSLSFEQRLLLLSSYIPFFLIPLLMTVDMAMRVLKLVKKGTAAEEADKWK</sequence>
<keyword evidence="5 7" id="KW-1133">Transmembrane helix</keyword>
<protein>
    <recommendedName>
        <fullName evidence="7">Efficient mitochondria targeting-associated protein 19</fullName>
    </recommendedName>
</protein>
<name>A0A5C3M4T8_9AGAR</name>
<comment type="similarity">
    <text evidence="2">Belongs to the TMEM97/sigma-2 receptor family.</text>
</comment>
<evidence type="ECO:0000256" key="4">
    <source>
        <dbReference type="ARBA" id="ARBA00022824"/>
    </source>
</evidence>
<evidence type="ECO:0000256" key="7">
    <source>
        <dbReference type="PIRNR" id="PIRNR031032"/>
    </source>
</evidence>
<dbReference type="InterPro" id="IPR016964">
    <property type="entry name" value="Sigma2_recept"/>
</dbReference>
<dbReference type="STRING" id="68775.A0A5C3M4T8"/>
<evidence type="ECO:0000313" key="9">
    <source>
        <dbReference type="EMBL" id="TFK39887.1"/>
    </source>
</evidence>
<dbReference type="OrthoDB" id="433124at2759"/>
<evidence type="ECO:0000259" key="8">
    <source>
        <dbReference type="PROSITE" id="PS51751"/>
    </source>
</evidence>
<evidence type="ECO:0000256" key="3">
    <source>
        <dbReference type="ARBA" id="ARBA00022692"/>
    </source>
</evidence>
<dbReference type="AlphaFoldDB" id="A0A5C3M4T8"/>
<dbReference type="Proteomes" id="UP000308652">
    <property type="component" value="Unassembled WGS sequence"/>
</dbReference>
<reference evidence="9 10" key="1">
    <citation type="journal article" date="2019" name="Nat. Ecol. Evol.">
        <title>Megaphylogeny resolves global patterns of mushroom evolution.</title>
        <authorList>
            <person name="Varga T."/>
            <person name="Krizsan K."/>
            <person name="Foldi C."/>
            <person name="Dima B."/>
            <person name="Sanchez-Garcia M."/>
            <person name="Sanchez-Ramirez S."/>
            <person name="Szollosi G.J."/>
            <person name="Szarkandi J.G."/>
            <person name="Papp V."/>
            <person name="Albert L."/>
            <person name="Andreopoulos W."/>
            <person name="Angelini C."/>
            <person name="Antonin V."/>
            <person name="Barry K.W."/>
            <person name="Bougher N.L."/>
            <person name="Buchanan P."/>
            <person name="Buyck B."/>
            <person name="Bense V."/>
            <person name="Catcheside P."/>
            <person name="Chovatia M."/>
            <person name="Cooper J."/>
            <person name="Damon W."/>
            <person name="Desjardin D."/>
            <person name="Finy P."/>
            <person name="Geml J."/>
            <person name="Haridas S."/>
            <person name="Hughes K."/>
            <person name="Justo A."/>
            <person name="Karasinski D."/>
            <person name="Kautmanova I."/>
            <person name="Kiss B."/>
            <person name="Kocsube S."/>
            <person name="Kotiranta H."/>
            <person name="LaButti K.M."/>
            <person name="Lechner B.E."/>
            <person name="Liimatainen K."/>
            <person name="Lipzen A."/>
            <person name="Lukacs Z."/>
            <person name="Mihaltcheva S."/>
            <person name="Morgado L.N."/>
            <person name="Niskanen T."/>
            <person name="Noordeloos M.E."/>
            <person name="Ohm R.A."/>
            <person name="Ortiz-Santana B."/>
            <person name="Ovrebo C."/>
            <person name="Racz N."/>
            <person name="Riley R."/>
            <person name="Savchenko A."/>
            <person name="Shiryaev A."/>
            <person name="Soop K."/>
            <person name="Spirin V."/>
            <person name="Szebenyi C."/>
            <person name="Tomsovsky M."/>
            <person name="Tulloss R.E."/>
            <person name="Uehling J."/>
            <person name="Grigoriev I.V."/>
            <person name="Vagvolgyi C."/>
            <person name="Papp T."/>
            <person name="Martin F.M."/>
            <person name="Miettinen O."/>
            <person name="Hibbett D.S."/>
            <person name="Nagy L.G."/>
        </authorList>
    </citation>
    <scope>NUCLEOTIDE SEQUENCE [LARGE SCALE GENOMIC DNA]</scope>
    <source>
        <strain evidence="9 10">CBS 166.37</strain>
    </source>
</reference>
<evidence type="ECO:0000256" key="2">
    <source>
        <dbReference type="ARBA" id="ARBA00009096"/>
    </source>
</evidence>
<evidence type="ECO:0000256" key="5">
    <source>
        <dbReference type="ARBA" id="ARBA00022989"/>
    </source>
</evidence>
<keyword evidence="10" id="KW-1185">Reference proteome</keyword>
<dbReference type="InterPro" id="IPR033118">
    <property type="entry name" value="EXPERA"/>
</dbReference>
<keyword evidence="6 7" id="KW-0472">Membrane</keyword>
<dbReference type="EMBL" id="ML213598">
    <property type="protein sequence ID" value="TFK39887.1"/>
    <property type="molecule type" value="Genomic_DNA"/>
</dbReference>
<feature type="transmembrane region" description="Helical" evidence="7">
    <location>
        <begin position="12"/>
        <end position="33"/>
    </location>
</feature>
<evidence type="ECO:0000256" key="6">
    <source>
        <dbReference type="ARBA" id="ARBA00023136"/>
    </source>
</evidence>
<accession>A0A5C3M4T8</accession>
<dbReference type="PROSITE" id="PS51751">
    <property type="entry name" value="EXPERA"/>
    <property type="match status" value="1"/>
</dbReference>
<feature type="domain" description="EXPERA" evidence="8">
    <location>
        <begin position="9"/>
        <end position="166"/>
    </location>
</feature>